<dbReference type="AlphaFoldDB" id="A0AA88YND8"/>
<feature type="transmembrane region" description="Helical" evidence="7">
    <location>
        <begin position="515"/>
        <end position="540"/>
    </location>
</feature>
<feature type="transmembrane region" description="Helical" evidence="7">
    <location>
        <begin position="215"/>
        <end position="239"/>
    </location>
</feature>
<dbReference type="Proteomes" id="UP001186944">
    <property type="component" value="Unassembled WGS sequence"/>
</dbReference>
<dbReference type="InterPro" id="IPR002668">
    <property type="entry name" value="CNT_N_dom"/>
</dbReference>
<comment type="subcellular location">
    <subcellularLocation>
        <location evidence="1">Cell membrane</location>
        <topology evidence="1">Multi-pass membrane protein</topology>
    </subcellularLocation>
</comment>
<name>A0AA88YND8_PINIB</name>
<organism evidence="11 12">
    <name type="scientific">Pinctada imbricata</name>
    <name type="common">Atlantic pearl-oyster</name>
    <name type="synonym">Pinctada martensii</name>
    <dbReference type="NCBI Taxonomy" id="66713"/>
    <lineage>
        <taxon>Eukaryota</taxon>
        <taxon>Metazoa</taxon>
        <taxon>Spiralia</taxon>
        <taxon>Lophotrochozoa</taxon>
        <taxon>Mollusca</taxon>
        <taxon>Bivalvia</taxon>
        <taxon>Autobranchia</taxon>
        <taxon>Pteriomorphia</taxon>
        <taxon>Pterioida</taxon>
        <taxon>Pterioidea</taxon>
        <taxon>Pteriidae</taxon>
        <taxon>Pinctada</taxon>
    </lineage>
</organism>
<evidence type="ECO:0000313" key="12">
    <source>
        <dbReference type="Proteomes" id="UP001186944"/>
    </source>
</evidence>
<feature type="transmembrane region" description="Helical" evidence="7">
    <location>
        <begin position="260"/>
        <end position="279"/>
    </location>
</feature>
<feature type="domain" description="Concentrative nucleoside transporter N-terminal" evidence="8">
    <location>
        <begin position="132"/>
        <end position="204"/>
    </location>
</feature>
<comment type="caution">
    <text evidence="11">The sequence shown here is derived from an EMBL/GenBank/DDBJ whole genome shotgun (WGS) entry which is preliminary data.</text>
</comment>
<accession>A0AA88YND8</accession>
<evidence type="ECO:0000256" key="5">
    <source>
        <dbReference type="ARBA" id="ARBA00022989"/>
    </source>
</evidence>
<keyword evidence="5 7" id="KW-1133">Transmembrane helix</keyword>
<dbReference type="Pfam" id="PF07670">
    <property type="entry name" value="Gate"/>
    <property type="match status" value="1"/>
</dbReference>
<dbReference type="PANTHER" id="PTHR10590:SF4">
    <property type="entry name" value="SOLUTE CARRIER FAMILY 28 MEMBER 3"/>
    <property type="match status" value="1"/>
</dbReference>
<feature type="transmembrane region" description="Helical" evidence="7">
    <location>
        <begin position="48"/>
        <end position="65"/>
    </location>
</feature>
<dbReference type="GO" id="GO:0005886">
    <property type="term" value="C:plasma membrane"/>
    <property type="evidence" value="ECO:0007669"/>
    <property type="project" value="UniProtKB-SubCell"/>
</dbReference>
<evidence type="ECO:0000256" key="4">
    <source>
        <dbReference type="ARBA" id="ARBA00022692"/>
    </source>
</evidence>
<evidence type="ECO:0000259" key="9">
    <source>
        <dbReference type="Pfam" id="PF07662"/>
    </source>
</evidence>
<feature type="transmembrane region" description="Helical" evidence="7">
    <location>
        <begin position="385"/>
        <end position="407"/>
    </location>
</feature>
<evidence type="ECO:0000259" key="8">
    <source>
        <dbReference type="Pfam" id="PF01773"/>
    </source>
</evidence>
<proteinExistence type="inferred from homology"/>
<comment type="similarity">
    <text evidence="2">Belongs to the concentrative nucleoside transporter (CNT) (TC 2.A.41) family.</text>
</comment>
<dbReference type="Pfam" id="PF07662">
    <property type="entry name" value="Nucleos_tra2_C"/>
    <property type="match status" value="1"/>
</dbReference>
<dbReference type="EMBL" id="VSWD01000006">
    <property type="protein sequence ID" value="KAK3100405.1"/>
    <property type="molecule type" value="Genomic_DNA"/>
</dbReference>
<feature type="transmembrane region" description="Helical" evidence="7">
    <location>
        <begin position="419"/>
        <end position="438"/>
    </location>
</feature>
<feature type="transmembrane region" description="Helical" evidence="7">
    <location>
        <begin position="552"/>
        <end position="571"/>
    </location>
</feature>
<feature type="transmembrane region" description="Helical" evidence="7">
    <location>
        <begin position="128"/>
        <end position="144"/>
    </location>
</feature>
<feature type="transmembrane region" description="Helical" evidence="7">
    <location>
        <begin position="299"/>
        <end position="321"/>
    </location>
</feature>
<protein>
    <recommendedName>
        <fullName evidence="13">Sodium/nucleoside cotransporter</fullName>
    </recommendedName>
</protein>
<dbReference type="Pfam" id="PF01773">
    <property type="entry name" value="Nucleos_tra2_N"/>
    <property type="match status" value="1"/>
</dbReference>
<dbReference type="PANTHER" id="PTHR10590">
    <property type="entry name" value="SODIUM/NUCLEOSIDE COTRANSPORTER"/>
    <property type="match status" value="1"/>
</dbReference>
<dbReference type="InterPro" id="IPR008276">
    <property type="entry name" value="C_nuclsd_transpt"/>
</dbReference>
<feature type="transmembrane region" description="Helical" evidence="7">
    <location>
        <begin position="20"/>
        <end position="42"/>
    </location>
</feature>
<evidence type="ECO:0000256" key="6">
    <source>
        <dbReference type="ARBA" id="ARBA00023136"/>
    </source>
</evidence>
<evidence type="ECO:0000256" key="1">
    <source>
        <dbReference type="ARBA" id="ARBA00004651"/>
    </source>
</evidence>
<feature type="domain" description="Concentrative nucleoside transporter C-terminal" evidence="9">
    <location>
        <begin position="327"/>
        <end position="570"/>
    </location>
</feature>
<evidence type="ECO:0000313" key="11">
    <source>
        <dbReference type="EMBL" id="KAK3100405.1"/>
    </source>
</evidence>
<gene>
    <name evidence="11" type="ORF">FSP39_019335</name>
</gene>
<dbReference type="InterPro" id="IPR011657">
    <property type="entry name" value="CNT_C_dom"/>
</dbReference>
<evidence type="ECO:0000256" key="2">
    <source>
        <dbReference type="ARBA" id="ARBA00009033"/>
    </source>
</evidence>
<dbReference type="GO" id="GO:0005415">
    <property type="term" value="F:nucleoside:sodium symporter activity"/>
    <property type="evidence" value="ECO:0007669"/>
    <property type="project" value="TreeGrafter"/>
</dbReference>
<evidence type="ECO:0000256" key="3">
    <source>
        <dbReference type="ARBA" id="ARBA00022475"/>
    </source>
</evidence>
<dbReference type="InterPro" id="IPR011642">
    <property type="entry name" value="Gate_dom"/>
</dbReference>
<evidence type="ECO:0000259" key="10">
    <source>
        <dbReference type="Pfam" id="PF07670"/>
    </source>
</evidence>
<feature type="domain" description="Nucleoside transporter/FeoB GTPase Gate" evidence="10">
    <location>
        <begin position="212"/>
        <end position="323"/>
    </location>
</feature>
<evidence type="ECO:0000256" key="7">
    <source>
        <dbReference type="SAM" id="Phobius"/>
    </source>
</evidence>
<sequence>MTYQIQTGIRNLYYQNRKPFKGVIIFLFIALYFAYFGYAMYYSFGDEPSWRLLGFTVFAMLFISGRELMQYNEHRLEETWKLSIRPCLDSANCKKSRRISSVLLKIVVAGAIAAFVVIDVIIDHPQNLISFAGLAIYVVLFYISSVNPSKIRWHPVFWGISLQFIFAILILRTRAGYDVFMWCGDRVTEFLNYSTAGSIFVFGPGYAEHNFAFKVLPIVTFFYSIISLLYYLGVMQFIVRNIGRFLAFCMGTAPGESLNAAGNILVGMVLTSLIMLFFPKTEAPLMIQPLLADMTVSELHAVCTGGFSTIAGTVLGAYINFGAPASHLLSASFMSAPAALAISKLSYPELELSTSSTKDYYKMGKAKERNVFEAVSVGATNSIKIIGAIAVNVMAFLSILQFVDATLMWFGERVGYGNITFEFICSYLFYPFAFFMGVETGDCRSVAGLVGIKTFVNEFAAYEKLGKLIDNNKNFTMYTQSLNFTDWYKDGDDIILPMVNQTLTSGILQTKSVVISTYALCGFSNFGAIGIMLGGIGALAPSRKTDLSRIMLRAMIAGNAACLMTGCISGNKEYVLKMTMKFFHRYF</sequence>
<keyword evidence="6 7" id="KW-0472">Membrane</keyword>
<keyword evidence="3" id="KW-1003">Cell membrane</keyword>
<reference evidence="11" key="1">
    <citation type="submission" date="2019-08" db="EMBL/GenBank/DDBJ databases">
        <title>The improved chromosome-level genome for the pearl oyster Pinctada fucata martensii using PacBio sequencing and Hi-C.</title>
        <authorList>
            <person name="Zheng Z."/>
        </authorList>
    </citation>
    <scope>NUCLEOTIDE SEQUENCE</scope>
    <source>
        <strain evidence="11">ZZ-2019</strain>
        <tissue evidence="11">Adductor muscle</tissue>
    </source>
</reference>
<feature type="transmembrane region" description="Helical" evidence="7">
    <location>
        <begin position="156"/>
        <end position="175"/>
    </location>
</feature>
<evidence type="ECO:0008006" key="13">
    <source>
        <dbReference type="Google" id="ProtNLM"/>
    </source>
</evidence>
<keyword evidence="12" id="KW-1185">Reference proteome</keyword>
<feature type="transmembrane region" description="Helical" evidence="7">
    <location>
        <begin position="102"/>
        <end position="122"/>
    </location>
</feature>
<keyword evidence="4 7" id="KW-0812">Transmembrane</keyword>